<dbReference type="OrthoDB" id="270584at2759"/>
<dbReference type="SUPFAM" id="SSF103506">
    <property type="entry name" value="Mitochondrial carrier"/>
    <property type="match status" value="1"/>
</dbReference>
<comment type="caution">
    <text evidence="10">The sequence shown here is derived from an EMBL/GenBank/DDBJ whole genome shotgun (WGS) entry which is preliminary data.</text>
</comment>
<comment type="similarity">
    <text evidence="2 9">Belongs to the mitochondrial carrier (TC 2.A.29) family.</text>
</comment>
<keyword evidence="3 9" id="KW-0813">Transport</keyword>
<dbReference type="Pfam" id="PF00153">
    <property type="entry name" value="Mito_carr"/>
    <property type="match status" value="1"/>
</dbReference>
<dbReference type="PROSITE" id="PS50920">
    <property type="entry name" value="SOLCAR"/>
    <property type="match status" value="1"/>
</dbReference>
<keyword evidence="11" id="KW-1185">Reference proteome</keyword>
<evidence type="ECO:0000256" key="9">
    <source>
        <dbReference type="RuleBase" id="RU000488"/>
    </source>
</evidence>
<evidence type="ECO:0000256" key="2">
    <source>
        <dbReference type="ARBA" id="ARBA00006375"/>
    </source>
</evidence>
<dbReference type="EMBL" id="CAIX01000512">
    <property type="protein sequence ID" value="CCI11022.1"/>
    <property type="molecule type" value="Genomic_DNA"/>
</dbReference>
<evidence type="ECO:0000313" key="10">
    <source>
        <dbReference type="EMBL" id="CCI11022.1"/>
    </source>
</evidence>
<evidence type="ECO:0000256" key="1">
    <source>
        <dbReference type="ARBA" id="ARBA00004225"/>
    </source>
</evidence>
<gene>
    <name evidence="10" type="ORF">BN9_122340</name>
</gene>
<evidence type="ECO:0000256" key="5">
    <source>
        <dbReference type="ARBA" id="ARBA00022989"/>
    </source>
</evidence>
<organism evidence="10 11">
    <name type="scientific">Albugo candida</name>
    <dbReference type="NCBI Taxonomy" id="65357"/>
    <lineage>
        <taxon>Eukaryota</taxon>
        <taxon>Sar</taxon>
        <taxon>Stramenopiles</taxon>
        <taxon>Oomycota</taxon>
        <taxon>Peronosporomycetes</taxon>
        <taxon>Albuginales</taxon>
        <taxon>Albuginaceae</taxon>
        <taxon>Albugo</taxon>
    </lineage>
</organism>
<proteinExistence type="inferred from homology"/>
<evidence type="ECO:0000256" key="8">
    <source>
        <dbReference type="PROSITE-ProRule" id="PRU00282"/>
    </source>
</evidence>
<dbReference type="InParanoid" id="A0A024FVW6"/>
<keyword evidence="5" id="KW-1133">Transmembrane helix</keyword>
<dbReference type="GO" id="GO:0005381">
    <property type="term" value="F:iron ion transmembrane transporter activity"/>
    <property type="evidence" value="ECO:0007669"/>
    <property type="project" value="UniProtKB-ARBA"/>
</dbReference>
<dbReference type="Proteomes" id="UP000053237">
    <property type="component" value="Unassembled WGS sequence"/>
</dbReference>
<dbReference type="GO" id="GO:0031966">
    <property type="term" value="C:mitochondrial membrane"/>
    <property type="evidence" value="ECO:0007669"/>
    <property type="project" value="UniProtKB-SubCell"/>
</dbReference>
<keyword evidence="4 8" id="KW-0812">Transmembrane</keyword>
<dbReference type="InterPro" id="IPR023395">
    <property type="entry name" value="MCP_dom_sf"/>
</dbReference>
<dbReference type="AlphaFoldDB" id="A0A024FVW6"/>
<sequence length="88" mass="9990">MAAFITKPLDVVTFRLMAQGDQKSYSGLWNRVRETVHQGGIRGSWRGSLCRTIAIIPSTGIYFSVNEIFKRLYFNDTSPHSFRPGSHL</sequence>
<dbReference type="InterPro" id="IPR018108">
    <property type="entry name" value="MCP_transmembrane"/>
</dbReference>
<dbReference type="STRING" id="65357.A0A024FVW6"/>
<evidence type="ECO:0000256" key="6">
    <source>
        <dbReference type="ARBA" id="ARBA00023128"/>
    </source>
</evidence>
<feature type="repeat" description="Solcar" evidence="8">
    <location>
        <begin position="1"/>
        <end position="72"/>
    </location>
</feature>
<evidence type="ECO:0000313" key="11">
    <source>
        <dbReference type="Proteomes" id="UP000053237"/>
    </source>
</evidence>
<dbReference type="Gene3D" id="1.50.40.10">
    <property type="entry name" value="Mitochondrial carrier domain"/>
    <property type="match status" value="1"/>
</dbReference>
<keyword evidence="6" id="KW-0496">Mitochondrion</keyword>
<reference evidence="10 11" key="1">
    <citation type="submission" date="2012-05" db="EMBL/GenBank/DDBJ databases">
        <title>Recombination and specialization in a pathogen metapopulation.</title>
        <authorList>
            <person name="Gardiner A."/>
            <person name="Kemen E."/>
            <person name="Schultz-Larsen T."/>
            <person name="MacLean D."/>
            <person name="Van Oosterhout C."/>
            <person name="Jones J.D.G."/>
        </authorList>
    </citation>
    <scope>NUCLEOTIDE SEQUENCE [LARGE SCALE GENOMIC DNA]</scope>
    <source>
        <strain evidence="10 11">Ac Nc2</strain>
    </source>
</reference>
<dbReference type="PANTHER" id="PTHR45758">
    <property type="entry name" value="MITOFERRIN-1-RELATED"/>
    <property type="match status" value="1"/>
</dbReference>
<name>A0A024FVW6_9STRA</name>
<evidence type="ECO:0000256" key="3">
    <source>
        <dbReference type="ARBA" id="ARBA00022448"/>
    </source>
</evidence>
<evidence type="ECO:0008006" key="12">
    <source>
        <dbReference type="Google" id="ProtNLM"/>
    </source>
</evidence>
<accession>A0A024FVW6</accession>
<evidence type="ECO:0000256" key="4">
    <source>
        <dbReference type="ARBA" id="ARBA00022692"/>
    </source>
</evidence>
<evidence type="ECO:0000256" key="7">
    <source>
        <dbReference type="ARBA" id="ARBA00023136"/>
    </source>
</evidence>
<protein>
    <recommendedName>
        <fullName evidence="12">ADP,ATP carrier protein</fullName>
    </recommendedName>
</protein>
<comment type="subcellular location">
    <subcellularLocation>
        <location evidence="1">Mitochondrion membrane</location>
        <topology evidence="1">Multi-pass membrane protein</topology>
    </subcellularLocation>
</comment>
<keyword evidence="7 8" id="KW-0472">Membrane</keyword>